<dbReference type="EMBL" id="WMBB01000007">
    <property type="protein sequence ID" value="MTE14587.1"/>
    <property type="molecule type" value="Genomic_DNA"/>
</dbReference>
<protein>
    <submittedName>
        <fullName evidence="3">VWA domain-containing protein</fullName>
    </submittedName>
</protein>
<dbReference type="SMART" id="SM00327">
    <property type="entry name" value="VWA"/>
    <property type="match status" value="1"/>
</dbReference>
<evidence type="ECO:0000256" key="1">
    <source>
        <dbReference type="SAM" id="Phobius"/>
    </source>
</evidence>
<dbReference type="SUPFAM" id="SSF53300">
    <property type="entry name" value="vWA-like"/>
    <property type="match status" value="1"/>
</dbReference>
<organism evidence="3 4">
    <name type="scientific">Nocardia aurantiaca</name>
    <dbReference type="NCBI Taxonomy" id="2675850"/>
    <lineage>
        <taxon>Bacteria</taxon>
        <taxon>Bacillati</taxon>
        <taxon>Actinomycetota</taxon>
        <taxon>Actinomycetes</taxon>
        <taxon>Mycobacteriales</taxon>
        <taxon>Nocardiaceae</taxon>
        <taxon>Nocardia</taxon>
    </lineage>
</organism>
<comment type="caution">
    <text evidence="3">The sequence shown here is derived from an EMBL/GenBank/DDBJ whole genome shotgun (WGS) entry which is preliminary data.</text>
</comment>
<gene>
    <name evidence="3" type="ORF">GLP40_17685</name>
</gene>
<dbReference type="AlphaFoldDB" id="A0A6I3KXY6"/>
<evidence type="ECO:0000313" key="4">
    <source>
        <dbReference type="Proteomes" id="UP000432464"/>
    </source>
</evidence>
<keyword evidence="1" id="KW-0472">Membrane</keyword>
<evidence type="ECO:0000259" key="2">
    <source>
        <dbReference type="PROSITE" id="PS50234"/>
    </source>
</evidence>
<keyword evidence="1" id="KW-1133">Transmembrane helix</keyword>
<name>A0A6I3KXY6_9NOCA</name>
<dbReference type="InterPro" id="IPR036465">
    <property type="entry name" value="vWFA_dom_sf"/>
</dbReference>
<dbReference type="PROSITE" id="PS50234">
    <property type="entry name" value="VWFA"/>
    <property type="match status" value="1"/>
</dbReference>
<dbReference type="Proteomes" id="UP000432464">
    <property type="component" value="Unassembled WGS sequence"/>
</dbReference>
<feature type="domain" description="VWFA" evidence="2">
    <location>
        <begin position="365"/>
        <end position="558"/>
    </location>
</feature>
<reference evidence="3 4" key="1">
    <citation type="submission" date="2019-11" db="EMBL/GenBank/DDBJ databases">
        <title>Nocardia sp. nov. CT2-14 isolated from soil.</title>
        <authorList>
            <person name="Kanchanasin P."/>
            <person name="Tanasupawat S."/>
            <person name="Yuki M."/>
            <person name="Kudo T."/>
        </authorList>
    </citation>
    <scope>NUCLEOTIDE SEQUENCE [LARGE SCALE GENOMIC DNA]</scope>
    <source>
        <strain evidence="3 4">CT2-14</strain>
    </source>
</reference>
<keyword evidence="1" id="KW-0812">Transmembrane</keyword>
<accession>A0A6I3KXY6</accession>
<feature type="transmembrane region" description="Helical" evidence="1">
    <location>
        <begin position="18"/>
        <end position="37"/>
    </location>
</feature>
<sequence>MGTHRAAGGSRGISKGPVIAVVAVIVLVLAVVGWAWLSDRSKQRDSRAAASCVEGTATLNVTVDPDILTPVKAAADRFDATKPHVRDHCAEVAVTAQPSAAMVAAFTANKPWDPALGPQPALWIPESSRSVEQMRVPGLIAGTPAPIAVSPISLAVPDDLRRALETAQVHWSDLPRLQGGSLGDIGLPTWGKLRLAMPAGDASLAVATAVGSGVSGTDPLDEKAVATGQVVSAISGLAAGAPAAKDVTGALTDLTGATDPATAALHAVAATEQQIRAHNGLTAFRPDGAGPVADYPAAQLTGAWVDQTQNLIAGLFADFLRAPDQSKLFTDNGFGAAPPATAAVPAKSVLDKVNQILAHPVLGVQATVLLDVSSSMSASEGFGTRLANAVAALESTMNVMPPDFGLGVWEYSKNLDGNNPYRILTPTAPLTTDQRTAISQSLTTVTAGAAKPDRAYPTVEAAYKSVLANYAAARTNSILLITDGPEDDSPVTGDQLLAAVAAAADPAHPVRVDVIVIGGPGTQTLQTLTQRTGGTYTKVNTSADLPFGTAVSQALTTP</sequence>
<keyword evidence="4" id="KW-1185">Reference proteome</keyword>
<dbReference type="InterPro" id="IPR002035">
    <property type="entry name" value="VWF_A"/>
</dbReference>
<dbReference type="Gene3D" id="3.40.50.410">
    <property type="entry name" value="von Willebrand factor, type A domain"/>
    <property type="match status" value="1"/>
</dbReference>
<dbReference type="SUPFAM" id="SSF53850">
    <property type="entry name" value="Periplasmic binding protein-like II"/>
    <property type="match status" value="1"/>
</dbReference>
<evidence type="ECO:0000313" key="3">
    <source>
        <dbReference type="EMBL" id="MTE14587.1"/>
    </source>
</evidence>
<proteinExistence type="predicted"/>